<feature type="coiled-coil region" evidence="1">
    <location>
        <begin position="188"/>
        <end position="215"/>
    </location>
</feature>
<protein>
    <submittedName>
        <fullName evidence="3">Uncharacterized protein</fullName>
    </submittedName>
</protein>
<dbReference type="Proteomes" id="UP000680706">
    <property type="component" value="Plasmid pAb134-01"/>
</dbReference>
<evidence type="ECO:0000313" key="3">
    <source>
        <dbReference type="EMBL" id="QUS58522.1"/>
    </source>
</evidence>
<evidence type="ECO:0000313" key="4">
    <source>
        <dbReference type="Proteomes" id="UP000680706"/>
    </source>
</evidence>
<reference evidence="3 4" key="1">
    <citation type="journal article" date="2021" name="Angew. Chem. Int. Ed. Engl.">
        <title>A novel family of nonribosomal peptides modulate collective behavior in Pseudovibrio bacteria isolated from marine sponges.</title>
        <authorList>
            <person name="Ioca L.P."/>
            <person name="Dai Y."/>
            <person name="Kunakom S."/>
            <person name="Diaz-Espinosa J."/>
            <person name="Krunic A."/>
            <person name="Crnkovic C.M."/>
            <person name="Orjala J."/>
            <person name="Sanchez L.M."/>
            <person name="Ferreira A.G."/>
            <person name="Berlinck R.G.S."/>
            <person name="Eustaquio A.S."/>
        </authorList>
    </citation>
    <scope>NUCLEOTIDE SEQUENCE [LARGE SCALE GENOMIC DNA]</scope>
    <source>
        <strain evidence="3 4">Ab134</strain>
        <plasmid evidence="3 4">pAb134-01</plasmid>
    </source>
</reference>
<keyword evidence="1" id="KW-0175">Coiled coil</keyword>
<feature type="region of interest" description="Disordered" evidence="2">
    <location>
        <begin position="396"/>
        <end position="450"/>
    </location>
</feature>
<organism evidence="3 4">
    <name type="scientific">Pseudovibrio brasiliensis</name>
    <dbReference type="NCBI Taxonomy" id="1898042"/>
    <lineage>
        <taxon>Bacteria</taxon>
        <taxon>Pseudomonadati</taxon>
        <taxon>Pseudomonadota</taxon>
        <taxon>Alphaproteobacteria</taxon>
        <taxon>Hyphomicrobiales</taxon>
        <taxon>Stappiaceae</taxon>
        <taxon>Pseudovibrio</taxon>
    </lineage>
</organism>
<sequence>MPVEKLSAEQQTWMEEFYRHMSWTYPDDDLIDGGDEPDAPETTPVDHNQIAALEKQVNELYARGNLIKFSRALFGGFKKAHKAARQAITSAKSKKIKDIQPLLAEINTGISSLRFYVGEFDVALEVINDQIPLLRDAHNQLQEHRFQFVELAGKHKDYRKKLRNYERADQEVQKHFDQITAHVRTSHIDDANKAIANFEKSLAKMKAEVAWLKEAPAIQSAAPELEASLKFGKKIAKSRANLHAFHIRSGSFKDTEELAIFEKLHSRASAYILEAEKLYINRDYRNAEDALDNARIVMTGLEIAFTRGINTAAQVEGFLQDVKDARKEIEGLDTQKTTIQNPEQLRYYEGYSATASTLAMQAERFLTTGRVKDARYLLDELRTAIANMKIALKRLNPPPKKEAEPTTQAEPVTQAEPITQAEPESPPREQIIEDKPTERPRTKRLSKHEEEAARYTAQVAKAKKNIVALMVLRKNVKYKGELADFLSYKAMADDSIARVEEALKQDNLAEAAARLQDMKTALSTLDVLLKEAKAQAEAEGLPPMRPRR</sequence>
<dbReference type="EMBL" id="CP074127">
    <property type="protein sequence ID" value="QUS58522.1"/>
    <property type="molecule type" value="Genomic_DNA"/>
</dbReference>
<name>A0ABX8ATU2_9HYPH</name>
<geneLocation type="plasmid" evidence="3 4">
    <name>pAb134-01</name>
</geneLocation>
<keyword evidence="4" id="KW-1185">Reference proteome</keyword>
<accession>A0ABX8ATU2</accession>
<feature type="compositionally biased region" description="Basic and acidic residues" evidence="2">
    <location>
        <begin position="425"/>
        <end position="440"/>
    </location>
</feature>
<dbReference type="RefSeq" id="WP_075699171.1">
    <property type="nucleotide sequence ID" value="NZ_CP074127.1"/>
</dbReference>
<keyword evidence="3" id="KW-0614">Plasmid</keyword>
<evidence type="ECO:0000256" key="2">
    <source>
        <dbReference type="SAM" id="MobiDB-lite"/>
    </source>
</evidence>
<proteinExistence type="predicted"/>
<gene>
    <name evidence="3" type="ORF">KGB56_22660</name>
</gene>
<evidence type="ECO:0000256" key="1">
    <source>
        <dbReference type="SAM" id="Coils"/>
    </source>
</evidence>